<reference evidence="4 5" key="1">
    <citation type="submission" date="2019-10" db="EMBL/GenBank/DDBJ databases">
        <authorList>
            <person name="Dong K."/>
        </authorList>
    </citation>
    <scope>NUCLEOTIDE SEQUENCE [LARGE SCALE GENOMIC DNA]</scope>
    <source>
        <strain evidence="4">dk386</strain>
        <strain evidence="3">Dk386</strain>
        <strain evidence="5">dk771</strain>
        <strain evidence="2">Dk771</strain>
    </source>
</reference>
<dbReference type="PANTHER" id="PTHR21525:SF9">
    <property type="entry name" value="CHANNEL_COLICIN DOMAIN-CONTAINING PROTEIN"/>
    <property type="match status" value="1"/>
</dbReference>
<dbReference type="Proteomes" id="UP000480556">
    <property type="component" value="Unassembled WGS sequence"/>
</dbReference>
<dbReference type="Proteomes" id="UP000327478">
    <property type="component" value="Chromosome"/>
</dbReference>
<evidence type="ECO:0000313" key="5">
    <source>
        <dbReference type="Proteomes" id="UP000480556"/>
    </source>
</evidence>
<gene>
    <name evidence="3" type="ORF">GFH30_09565</name>
    <name evidence="2" type="ORF">GHJ48_03590</name>
</gene>
<evidence type="ECO:0008006" key="6">
    <source>
        <dbReference type="Google" id="ProtNLM"/>
    </source>
</evidence>
<dbReference type="EMBL" id="WITK01000003">
    <property type="protein sequence ID" value="MQW91486.1"/>
    <property type="molecule type" value="Genomic_DNA"/>
</dbReference>
<organism evidence="2 5">
    <name type="scientific">Acinetobacter wanghuae</name>
    <dbReference type="NCBI Taxonomy" id="2662362"/>
    <lineage>
        <taxon>Bacteria</taxon>
        <taxon>Pseudomonadati</taxon>
        <taxon>Pseudomonadota</taxon>
        <taxon>Gammaproteobacteria</taxon>
        <taxon>Moraxellales</taxon>
        <taxon>Moraxellaceae</taxon>
        <taxon>Acinetobacter</taxon>
    </lineage>
</organism>
<keyword evidence="4" id="KW-1185">Reference proteome</keyword>
<name>A0A5Q0P4C3_9GAMM</name>
<evidence type="ECO:0000313" key="2">
    <source>
        <dbReference type="EMBL" id="MQW91486.1"/>
    </source>
</evidence>
<protein>
    <recommendedName>
        <fullName evidence="6">Glycine zipper domain-containing protein</fullName>
    </recommendedName>
</protein>
<dbReference type="EMBL" id="CP045650">
    <property type="protein sequence ID" value="QGA11616.1"/>
    <property type="molecule type" value="Genomic_DNA"/>
</dbReference>
<dbReference type="AlphaFoldDB" id="A0A5Q0P4C3"/>
<accession>A0A5Q0P4C3</accession>
<feature type="compositionally biased region" description="Basic and acidic residues" evidence="1">
    <location>
        <begin position="1"/>
        <end position="27"/>
    </location>
</feature>
<dbReference type="RefSeq" id="WP_153372112.1">
    <property type="nucleotide sequence ID" value="NZ_CP045650.1"/>
</dbReference>
<proteinExistence type="predicted"/>
<dbReference type="PANTHER" id="PTHR21525">
    <property type="entry name" value="MOTILE SPERM PROTEIN"/>
    <property type="match status" value="1"/>
</dbReference>
<evidence type="ECO:0000313" key="3">
    <source>
        <dbReference type="EMBL" id="QGA11616.1"/>
    </source>
</evidence>
<evidence type="ECO:0000256" key="1">
    <source>
        <dbReference type="SAM" id="MobiDB-lite"/>
    </source>
</evidence>
<evidence type="ECO:0000313" key="4">
    <source>
        <dbReference type="Proteomes" id="UP000327478"/>
    </source>
</evidence>
<sequence>MTDIERNQEIDREVVKNLPKEERDRLNADPITGEPGAHPVGTGVGATGGAAAGAAIGAMGGPIGALVGGAVGAVVGGLGGKGAAEAMNPTEEDRYWRENSLNTSYYTDTRSLYSDLDYDRDYQSAYRVGYENRPHYETTTRFEDVEHELKAKWEQVKGSSRLTWEQAKYAIKDAWDRTKH</sequence>
<feature type="region of interest" description="Disordered" evidence="1">
    <location>
        <begin position="1"/>
        <end position="42"/>
    </location>
</feature>